<dbReference type="Pfam" id="PF10545">
    <property type="entry name" value="MADF_DNA_bdg"/>
    <property type="match status" value="1"/>
</dbReference>
<feature type="compositionally biased region" description="Polar residues" evidence="2">
    <location>
        <begin position="350"/>
        <end position="377"/>
    </location>
</feature>
<dbReference type="InterPro" id="IPR006578">
    <property type="entry name" value="MADF-dom"/>
</dbReference>
<comment type="caution">
    <text evidence="4">The sequence shown here is derived from an EMBL/GenBank/DDBJ whole genome shotgun (WGS) entry which is preliminary data.</text>
</comment>
<evidence type="ECO:0000256" key="1">
    <source>
        <dbReference type="SAM" id="Coils"/>
    </source>
</evidence>
<feature type="compositionally biased region" description="Low complexity" evidence="2">
    <location>
        <begin position="566"/>
        <end position="577"/>
    </location>
</feature>
<protein>
    <recommendedName>
        <fullName evidence="3">MADF domain-containing protein</fullName>
    </recommendedName>
</protein>
<feature type="compositionally biased region" description="Low complexity" evidence="2">
    <location>
        <begin position="448"/>
        <end position="467"/>
    </location>
</feature>
<feature type="compositionally biased region" description="Polar residues" evidence="2">
    <location>
        <begin position="324"/>
        <end position="337"/>
    </location>
</feature>
<feature type="compositionally biased region" description="Low complexity" evidence="2">
    <location>
        <begin position="516"/>
        <end position="536"/>
    </location>
</feature>
<gene>
    <name evidence="4" type="ORF">PARMNEM_LOCUS20497</name>
</gene>
<organism evidence="4 5">
    <name type="scientific">Parnassius mnemosyne</name>
    <name type="common">clouded apollo</name>
    <dbReference type="NCBI Taxonomy" id="213953"/>
    <lineage>
        <taxon>Eukaryota</taxon>
        <taxon>Metazoa</taxon>
        <taxon>Ecdysozoa</taxon>
        <taxon>Arthropoda</taxon>
        <taxon>Hexapoda</taxon>
        <taxon>Insecta</taxon>
        <taxon>Pterygota</taxon>
        <taxon>Neoptera</taxon>
        <taxon>Endopterygota</taxon>
        <taxon>Lepidoptera</taxon>
        <taxon>Glossata</taxon>
        <taxon>Ditrysia</taxon>
        <taxon>Papilionoidea</taxon>
        <taxon>Papilionidae</taxon>
        <taxon>Parnassiinae</taxon>
        <taxon>Parnassini</taxon>
        <taxon>Parnassius</taxon>
        <taxon>Driopa</taxon>
    </lineage>
</organism>
<dbReference type="SMART" id="SM00595">
    <property type="entry name" value="MADF"/>
    <property type="match status" value="1"/>
</dbReference>
<keyword evidence="1" id="KW-0175">Coiled coil</keyword>
<evidence type="ECO:0000313" key="4">
    <source>
        <dbReference type="EMBL" id="CAK1601931.1"/>
    </source>
</evidence>
<feature type="coiled-coil region" evidence="1">
    <location>
        <begin position="40"/>
        <end position="79"/>
    </location>
</feature>
<evidence type="ECO:0000313" key="5">
    <source>
        <dbReference type="Proteomes" id="UP001314205"/>
    </source>
</evidence>
<feature type="compositionally biased region" description="Polar residues" evidence="2">
    <location>
        <begin position="413"/>
        <end position="447"/>
    </location>
</feature>
<accession>A0AAV1M2H4</accession>
<feature type="compositionally biased region" description="Polar residues" evidence="2">
    <location>
        <begin position="468"/>
        <end position="515"/>
    </location>
</feature>
<name>A0AAV1M2H4_9NEOP</name>
<feature type="compositionally biased region" description="Low complexity" evidence="2">
    <location>
        <begin position="300"/>
        <end position="321"/>
    </location>
</feature>
<keyword evidence="5" id="KW-1185">Reference proteome</keyword>
<dbReference type="AlphaFoldDB" id="A0AAV1M2H4"/>
<dbReference type="PANTHER" id="PTHR21505">
    <property type="entry name" value="MADF DOMAIN-CONTAINING PROTEIN-RELATED"/>
    <property type="match status" value="1"/>
</dbReference>
<feature type="region of interest" description="Disordered" evidence="2">
    <location>
        <begin position="258"/>
        <end position="584"/>
    </location>
</feature>
<feature type="compositionally biased region" description="Low complexity" evidence="2">
    <location>
        <begin position="258"/>
        <end position="287"/>
    </location>
</feature>
<sequence length="584" mass="65599">MAVIRSFTVTAMASVRAVIAEFIEKYHECECLWKINNPFYKNKQKRLSALEALLQILRKQDKNANMDSVTKKINNLRCAFKKEHNKIKATNRSGVGTDELYISKLWFYDLIMFLSESDNASRSSKDIDEILNEIATTDNQDDVDTNTEEQMEEECNQSACRTSISQQNYPRQINIAKRKVKNAATEVLSKISNRLDSPVTKSKPPYSAFGEHVAEKLRSMNQDAAKYCQKIINDAIFYAEFNNLNYTSHIVTDYLQHPQSPYQSSHQRSRFSPSSSSQTQSPPSHQHLASPSILNQPHYQSSQLRSRFSPSPSSQTQSPPSHQHLASPSILNQQPHQSSHKQSRFLASPSPHQQLPIASSSVQNKSHYQSSHQRSIFLTSPSSQTQSPPSHQHLPSPSILNQPPHQSSHEQSRFSASPSPHQQLPIASSSVQNKSHYQSSHQRSTFLTSPSYQTQSPPSHQHLLSPSILNEQPHQSSQEQSRFLASPSPHQQLPIASSSVQNKSHYQSSHQRSIFLTSPSSQTQSPPSHQHLPSPSILNQPPHQSSHEQSRFLASPSPHQQLPLASSSVQNQSSYISLFGPETP</sequence>
<feature type="domain" description="MADF" evidence="3">
    <location>
        <begin position="21"/>
        <end position="119"/>
    </location>
</feature>
<dbReference type="EMBL" id="CAVLGL010000137">
    <property type="protein sequence ID" value="CAK1601931.1"/>
    <property type="molecule type" value="Genomic_DNA"/>
</dbReference>
<reference evidence="4 5" key="1">
    <citation type="submission" date="2023-11" db="EMBL/GenBank/DDBJ databases">
        <authorList>
            <person name="Hedman E."/>
            <person name="Englund M."/>
            <person name="Stromberg M."/>
            <person name="Nyberg Akerstrom W."/>
            <person name="Nylinder S."/>
            <person name="Jareborg N."/>
            <person name="Kallberg Y."/>
            <person name="Kronander E."/>
        </authorList>
    </citation>
    <scope>NUCLEOTIDE SEQUENCE [LARGE SCALE GENOMIC DNA]</scope>
</reference>
<evidence type="ECO:0000259" key="3">
    <source>
        <dbReference type="PROSITE" id="PS51029"/>
    </source>
</evidence>
<dbReference type="PROSITE" id="PS51029">
    <property type="entry name" value="MADF"/>
    <property type="match status" value="1"/>
</dbReference>
<evidence type="ECO:0000256" key="2">
    <source>
        <dbReference type="SAM" id="MobiDB-lite"/>
    </source>
</evidence>
<proteinExistence type="predicted"/>
<dbReference type="Proteomes" id="UP001314205">
    <property type="component" value="Unassembled WGS sequence"/>
</dbReference>
<feature type="compositionally biased region" description="Low complexity" evidence="2">
    <location>
        <begin position="378"/>
        <end position="398"/>
    </location>
</feature>
<dbReference type="PANTHER" id="PTHR21505:SF8">
    <property type="entry name" value="DPT-YFP REPRESSOR BY OVEREXPRESSION, ISOFORM D-RELATED"/>
    <property type="match status" value="1"/>
</dbReference>